<keyword evidence="2" id="KW-1185">Reference proteome</keyword>
<accession>A0ABR9M8V6</accession>
<dbReference type="EMBL" id="JADBEK010000001">
    <property type="protein sequence ID" value="MBE1589340.1"/>
    <property type="molecule type" value="Genomic_DNA"/>
</dbReference>
<evidence type="ECO:0000313" key="2">
    <source>
        <dbReference type="Proteomes" id="UP000633509"/>
    </source>
</evidence>
<name>A0ABR9M8V6_9ACTN</name>
<proteinExistence type="predicted"/>
<dbReference type="Proteomes" id="UP000633509">
    <property type="component" value="Unassembled WGS sequence"/>
</dbReference>
<comment type="caution">
    <text evidence="1">The sequence shown here is derived from an EMBL/GenBank/DDBJ whole genome shotgun (WGS) entry which is preliminary data.</text>
</comment>
<sequence>MKVSFSQETRPPACLVPAQTVVAGKFPAEV</sequence>
<gene>
    <name evidence="1" type="ORF">H4W80_007598</name>
</gene>
<evidence type="ECO:0000313" key="1">
    <source>
        <dbReference type="EMBL" id="MBE1589340.1"/>
    </source>
</evidence>
<protein>
    <submittedName>
        <fullName evidence="1">Uncharacterized protein</fullName>
    </submittedName>
</protein>
<organism evidence="1 2">
    <name type="scientific">Nonomuraea angiospora</name>
    <dbReference type="NCBI Taxonomy" id="46172"/>
    <lineage>
        <taxon>Bacteria</taxon>
        <taxon>Bacillati</taxon>
        <taxon>Actinomycetota</taxon>
        <taxon>Actinomycetes</taxon>
        <taxon>Streptosporangiales</taxon>
        <taxon>Streptosporangiaceae</taxon>
        <taxon>Nonomuraea</taxon>
    </lineage>
</organism>
<reference evidence="1 2" key="1">
    <citation type="submission" date="2020-10" db="EMBL/GenBank/DDBJ databases">
        <title>Sequencing the genomes of 1000 actinobacteria strains.</title>
        <authorList>
            <person name="Klenk H.-P."/>
        </authorList>
    </citation>
    <scope>NUCLEOTIDE SEQUENCE [LARGE SCALE GENOMIC DNA]</scope>
    <source>
        <strain evidence="1 2">DSM 43173</strain>
    </source>
</reference>